<dbReference type="Proteomes" id="UP001172673">
    <property type="component" value="Unassembled WGS sequence"/>
</dbReference>
<gene>
    <name evidence="2" type="ORF">H2200_012401</name>
</gene>
<reference evidence="2" key="1">
    <citation type="submission" date="2022-10" db="EMBL/GenBank/DDBJ databases">
        <title>Culturing micro-colonial fungi from biological soil crusts in the Mojave desert and describing Neophaeococcomyces mojavensis, and introducing the new genera and species Taxawa tesnikishii.</title>
        <authorList>
            <person name="Kurbessoian T."/>
            <person name="Stajich J.E."/>
        </authorList>
    </citation>
    <scope>NUCLEOTIDE SEQUENCE</scope>
    <source>
        <strain evidence="2">TK_41</strain>
    </source>
</reference>
<evidence type="ECO:0000259" key="1">
    <source>
        <dbReference type="Pfam" id="PF06985"/>
    </source>
</evidence>
<evidence type="ECO:0000313" key="2">
    <source>
        <dbReference type="EMBL" id="KAJ9603106.1"/>
    </source>
</evidence>
<sequence length="507" mass="57024">MLPARLVEIADGPATMRLRIVEGRTLPPETPYATLSHCWGTSRMEVLRHSNEAEFRQYIPWDKLTRTFQDALTYTRELGLRYLWIDAFCINQDSFGDWLKQALAMASIYSDAYVNIAATASPDGDAGLFLARNKYLANPCVISATWKMFPPGEYVVYDQNAWYSGIEHSILSTRAWVLQERLLSRRTIHFAADQVSWECVRVQANETWPKGVPEDPRTVKTRTLFTLGSTTKPSKTDLSRIDRHWLEVVNIYSGCDLTKDSDKLVALGGYAQVVQNALGCLPSEYVAGMWKTYLPEDLLWRADPHTSRYETYHAPSWSWASVQGTLAWNPEGASSIPGKRLVCSIFHVDISLVDPTKPLGPVSAAKLDLCAPLCRVSLGPGTGTTVPRLQHIEIGQLRFGRGFLTENLDDASLYRFSTEALAALEIYFCRFATLPNPFNKNKRESVGLLLARSSDLPAGVFRRVGYAKFFHKKTATSFERMCCPTLDLSSDAYLRTAEDGRFVFRVV</sequence>
<feature type="domain" description="Heterokaryon incompatibility" evidence="1">
    <location>
        <begin position="32"/>
        <end position="180"/>
    </location>
</feature>
<accession>A0AA38WXU4</accession>
<organism evidence="2 3">
    <name type="scientific">Cladophialophora chaetospira</name>
    <dbReference type="NCBI Taxonomy" id="386627"/>
    <lineage>
        <taxon>Eukaryota</taxon>
        <taxon>Fungi</taxon>
        <taxon>Dikarya</taxon>
        <taxon>Ascomycota</taxon>
        <taxon>Pezizomycotina</taxon>
        <taxon>Eurotiomycetes</taxon>
        <taxon>Chaetothyriomycetidae</taxon>
        <taxon>Chaetothyriales</taxon>
        <taxon>Herpotrichiellaceae</taxon>
        <taxon>Cladophialophora</taxon>
    </lineage>
</organism>
<dbReference type="EMBL" id="JAPDRK010000023">
    <property type="protein sequence ID" value="KAJ9603106.1"/>
    <property type="molecule type" value="Genomic_DNA"/>
</dbReference>
<dbReference type="PANTHER" id="PTHR33112">
    <property type="entry name" value="DOMAIN PROTEIN, PUTATIVE-RELATED"/>
    <property type="match status" value="1"/>
</dbReference>
<keyword evidence="3" id="KW-1185">Reference proteome</keyword>
<proteinExistence type="predicted"/>
<evidence type="ECO:0000313" key="3">
    <source>
        <dbReference type="Proteomes" id="UP001172673"/>
    </source>
</evidence>
<dbReference type="PANTHER" id="PTHR33112:SF10">
    <property type="entry name" value="TOL"/>
    <property type="match status" value="1"/>
</dbReference>
<name>A0AA38WXU4_9EURO</name>
<protein>
    <recommendedName>
        <fullName evidence="1">Heterokaryon incompatibility domain-containing protein</fullName>
    </recommendedName>
</protein>
<comment type="caution">
    <text evidence="2">The sequence shown here is derived from an EMBL/GenBank/DDBJ whole genome shotgun (WGS) entry which is preliminary data.</text>
</comment>
<dbReference type="Pfam" id="PF06985">
    <property type="entry name" value="HET"/>
    <property type="match status" value="1"/>
</dbReference>
<dbReference type="AlphaFoldDB" id="A0AA38WXU4"/>
<dbReference type="InterPro" id="IPR010730">
    <property type="entry name" value="HET"/>
</dbReference>